<dbReference type="PANTHER" id="PTHR11257:SF12">
    <property type="entry name" value="EJACULATORY BULB-SPECIFIC PROTEIN 3-RELATED"/>
    <property type="match status" value="1"/>
</dbReference>
<protein>
    <submittedName>
        <fullName evidence="2">Chemosensory protein</fullName>
    </submittedName>
</protein>
<dbReference type="InterPro" id="IPR005055">
    <property type="entry name" value="A10/PebIII"/>
</dbReference>
<sequence>MWSVLLGLIGLVAVTRAGLYSAKLDALDVHDVINNKRLLQGYIKCVLGKASCTSEGKELKANLKQALETRCDQCSDVHKEKLALVVGHIINEEEEYWKELVAVYDPEMKYSKLYEDDLKILKKSSTSLQ</sequence>
<reference evidence="2" key="1">
    <citation type="submission" date="2019-05" db="EMBL/GenBank/DDBJ databases">
        <authorList>
            <person name="Yang H."/>
        </authorList>
    </citation>
    <scope>NUCLEOTIDE SEQUENCE</scope>
</reference>
<dbReference type="AlphaFoldDB" id="A0A6M9BJY4"/>
<dbReference type="SUPFAM" id="SSF100910">
    <property type="entry name" value="Chemosensory protein Csp2"/>
    <property type="match status" value="1"/>
</dbReference>
<name>A0A6M9BJY4_9NEOP</name>
<evidence type="ECO:0000256" key="1">
    <source>
        <dbReference type="SAM" id="SignalP"/>
    </source>
</evidence>
<dbReference type="Gene3D" id="1.10.2080.10">
    <property type="entry name" value="Insect odorant-binding protein A10/Ejaculatory bulb-specific protein 3"/>
    <property type="match status" value="1"/>
</dbReference>
<dbReference type="InterPro" id="IPR036682">
    <property type="entry name" value="OS_D_A10/PebIII_sf"/>
</dbReference>
<accession>A0A6M9BJY4</accession>
<organism evidence="2">
    <name type="scientific">Histia rhodope</name>
    <dbReference type="NCBI Taxonomy" id="1453155"/>
    <lineage>
        <taxon>Eukaryota</taxon>
        <taxon>Metazoa</taxon>
        <taxon>Ecdysozoa</taxon>
        <taxon>Arthropoda</taxon>
        <taxon>Hexapoda</taxon>
        <taxon>Insecta</taxon>
        <taxon>Pterygota</taxon>
        <taxon>Neoptera</taxon>
        <taxon>Endopterygota</taxon>
        <taxon>Lepidoptera</taxon>
        <taxon>Glossata</taxon>
        <taxon>Ditrysia</taxon>
        <taxon>Zygaenoidea</taxon>
        <taxon>Zygaenidae</taxon>
        <taxon>Chalcosiinae</taxon>
        <taxon>Histia</taxon>
    </lineage>
</organism>
<proteinExistence type="evidence at transcript level"/>
<dbReference type="PANTHER" id="PTHR11257">
    <property type="entry name" value="CHEMOSENSORY PROTEIN-RELATED"/>
    <property type="match status" value="1"/>
</dbReference>
<feature type="chain" id="PRO_5026723169" evidence="1">
    <location>
        <begin position="18"/>
        <end position="129"/>
    </location>
</feature>
<dbReference type="Pfam" id="PF03392">
    <property type="entry name" value="OS-D"/>
    <property type="match status" value="1"/>
</dbReference>
<dbReference type="EMBL" id="MK887157">
    <property type="protein sequence ID" value="QKK82661.1"/>
    <property type="molecule type" value="mRNA"/>
</dbReference>
<feature type="signal peptide" evidence="1">
    <location>
        <begin position="1"/>
        <end position="17"/>
    </location>
</feature>
<gene>
    <name evidence="2" type="primary">CSP17</name>
</gene>
<keyword evidence="1" id="KW-0732">Signal</keyword>
<evidence type="ECO:0000313" key="2">
    <source>
        <dbReference type="EMBL" id="QKK82661.1"/>
    </source>
</evidence>